<proteinExistence type="predicted"/>
<reference evidence="1 2" key="1">
    <citation type="submission" date="2018-04" db="EMBL/GenBank/DDBJ databases">
        <title>Bordetella sp. HZ20 isolated from seawater.</title>
        <authorList>
            <person name="Sun C."/>
        </authorList>
    </citation>
    <scope>NUCLEOTIDE SEQUENCE [LARGE SCALE GENOMIC DNA]</scope>
    <source>
        <strain evidence="1 2">HZ20</strain>
    </source>
</reference>
<organism evidence="1 2">
    <name type="scientific">Orrella marina</name>
    <dbReference type="NCBI Taxonomy" id="2163011"/>
    <lineage>
        <taxon>Bacteria</taxon>
        <taxon>Pseudomonadati</taxon>
        <taxon>Pseudomonadota</taxon>
        <taxon>Betaproteobacteria</taxon>
        <taxon>Burkholderiales</taxon>
        <taxon>Alcaligenaceae</taxon>
        <taxon>Orrella</taxon>
    </lineage>
</organism>
<dbReference type="EMBL" id="CP028901">
    <property type="protein sequence ID" value="AWB32514.1"/>
    <property type="molecule type" value="Genomic_DNA"/>
</dbReference>
<dbReference type="KEGG" id="boz:DBV39_00920"/>
<dbReference type="AlphaFoldDB" id="A0A2R4XFD9"/>
<protein>
    <submittedName>
        <fullName evidence="1">Uncharacterized protein</fullName>
    </submittedName>
</protein>
<accession>A0A2R4XFD9</accession>
<keyword evidence="2" id="KW-1185">Reference proteome</keyword>
<sequence>MCIFLFIIYGLLPNMLHKQACLGPAFDPVMVVPELAILTAQMIALKVLPRVGDCRLLSFSVAYVFDFNVTGVL</sequence>
<evidence type="ECO:0000313" key="2">
    <source>
        <dbReference type="Proteomes" id="UP000244571"/>
    </source>
</evidence>
<gene>
    <name evidence="1" type="ORF">DBV39_00920</name>
</gene>
<name>A0A2R4XFD9_9BURK</name>
<evidence type="ECO:0000313" key="1">
    <source>
        <dbReference type="EMBL" id="AWB32514.1"/>
    </source>
</evidence>
<dbReference type="Proteomes" id="UP000244571">
    <property type="component" value="Chromosome"/>
</dbReference>